<sequence>MDYQQTARRIIEHLGGATNISSVFHCITRLRFSLKDNNRADRNALADLDGVMGVNLSGDQFQVIIGNKVTQVYRAIQDEVPALAAAEKQESVDTTQKKRRNPVSLAFEIISGIFSPIIPAIAGAGILKGILSLFVTLGWVEATNQTYQIMVAISDAVFYFMPMVLAFSAGLKFGANPYLSVALAATLFHPTLSALFRTGDPVSFAGLSVSPVSYANSVIPVVLSVWVLSYVERFFNRIIPAAVRTMFSPLLSLMVVAPLMLIVIGPAGISVGNALSGGIIWLVNNMGPFAGIIVGGTLSLMIITGMHYVLVPIIINNITRLGYDPIKPIMFAANFGQAGAAFGVFLRSRSKKTKSLALSTSFSALMGVTEPAMYGINIRFKKPFAAALIGGAAGGCLAMTMGAKAYAYALAGLSGLPSLAGEGFVWALASMALAFAVAAGLTVVLGFEEKPEQSAPEASVSSQAATTAMPLNNAVAFSANETLHAGVSPVSASPSERLFAPCSGQLTPLSELSDPVFADEVFGKGIAIVPLNGELVSPVNGRVGSVFATNHAITLESNSGAEVLIHIGIDTVKLNGRHFTRLVEDGQEVTIGQPLINFNLDALIAENIDPSVIVIVTNTDNYGDISLISNGHVETRDEFLKLAATAA</sequence>
<protein>
    <recommendedName>
        <fullName evidence="19">PTS system glucose-specific EIIA component</fullName>
        <ecNumber evidence="3">2.7.1.199</ecNumber>
    </recommendedName>
    <alternativeName>
        <fullName evidence="22">EIIA-Glc</fullName>
    </alternativeName>
    <alternativeName>
        <fullName evidence="17">EIICB-Glc</fullName>
    </alternativeName>
    <alternativeName>
        <fullName evidence="21">EIII-Glc</fullName>
    </alternativeName>
    <alternativeName>
        <fullName evidence="20">Glucose-specific phosphotransferase enzyme IIA component</fullName>
    </alternativeName>
    <alternativeName>
        <fullName evidence="4">PTS system glucose-specific EIICB component</fullName>
    </alternativeName>
</protein>
<keyword evidence="9" id="KW-0762">Sugar transport</keyword>
<feature type="transmembrane region" description="Helical" evidence="25">
    <location>
        <begin position="289"/>
        <end position="316"/>
    </location>
</feature>
<keyword evidence="5" id="KW-0813">Transport</keyword>
<comment type="catalytic activity">
    <reaction evidence="23">
        <text>N(pros)-phospho-L-histidyl-[protein] + D-glucose(out) = D-glucose 6-phosphate(in) + L-histidyl-[protein]</text>
        <dbReference type="Rhea" id="RHEA:33367"/>
        <dbReference type="Rhea" id="RHEA-COMP:9745"/>
        <dbReference type="Rhea" id="RHEA-COMP:9746"/>
        <dbReference type="ChEBI" id="CHEBI:4167"/>
        <dbReference type="ChEBI" id="CHEBI:29979"/>
        <dbReference type="ChEBI" id="CHEBI:61548"/>
        <dbReference type="ChEBI" id="CHEBI:64837"/>
        <dbReference type="EC" id="2.7.1.199"/>
    </reaction>
</comment>
<evidence type="ECO:0000259" key="26">
    <source>
        <dbReference type="PROSITE" id="PS51093"/>
    </source>
</evidence>
<evidence type="ECO:0000256" key="13">
    <source>
        <dbReference type="ARBA" id="ARBA00022777"/>
    </source>
</evidence>
<organism evidence="29 30">
    <name type="scientific">Winslowiella arboricola</name>
    <dbReference type="NCBI Taxonomy" id="2978220"/>
    <lineage>
        <taxon>Bacteria</taxon>
        <taxon>Pseudomonadati</taxon>
        <taxon>Pseudomonadota</taxon>
        <taxon>Gammaproteobacteria</taxon>
        <taxon>Enterobacterales</taxon>
        <taxon>Erwiniaceae</taxon>
        <taxon>Winslowiella</taxon>
    </lineage>
</organism>
<dbReference type="PROSITE" id="PS00371">
    <property type="entry name" value="PTS_EIIA_TYPE_1_HIS"/>
    <property type="match status" value="1"/>
</dbReference>
<dbReference type="AlphaFoldDB" id="A0A9J6Q267"/>
<evidence type="ECO:0000256" key="3">
    <source>
        <dbReference type="ARBA" id="ARBA00011910"/>
    </source>
</evidence>
<feature type="active site" description="Phosphocysteine intermediate; for EIIB activity" evidence="24">
    <location>
        <position position="26"/>
    </location>
</feature>
<keyword evidence="30" id="KW-1185">Reference proteome</keyword>
<evidence type="ECO:0000256" key="7">
    <source>
        <dbReference type="ARBA" id="ARBA00022519"/>
    </source>
</evidence>
<keyword evidence="10 29" id="KW-0808">Transferase</keyword>
<evidence type="ECO:0000256" key="23">
    <source>
        <dbReference type="ARBA" id="ARBA00047336"/>
    </source>
</evidence>
<evidence type="ECO:0000256" key="12">
    <source>
        <dbReference type="ARBA" id="ARBA00022692"/>
    </source>
</evidence>
<feature type="transmembrane region" description="Helical" evidence="25">
    <location>
        <begin position="147"/>
        <end position="171"/>
    </location>
</feature>
<dbReference type="CDD" id="cd00212">
    <property type="entry name" value="PTS_IIB_glc"/>
    <property type="match status" value="1"/>
</dbReference>
<dbReference type="GO" id="GO:0016301">
    <property type="term" value="F:kinase activity"/>
    <property type="evidence" value="ECO:0007669"/>
    <property type="project" value="UniProtKB-KW"/>
</dbReference>
<feature type="transmembrane region" description="Helical" evidence="25">
    <location>
        <begin position="384"/>
        <end position="403"/>
    </location>
</feature>
<evidence type="ECO:0000256" key="15">
    <source>
        <dbReference type="ARBA" id="ARBA00022989"/>
    </source>
</evidence>
<dbReference type="PANTHER" id="PTHR30175">
    <property type="entry name" value="PHOSPHOTRANSFERASE SYSTEM TRANSPORT PROTEIN"/>
    <property type="match status" value="1"/>
</dbReference>
<reference evidence="29" key="1">
    <citation type="submission" date="2022-09" db="EMBL/GenBank/DDBJ databases">
        <title>Winslowiella arboricola sp. nov., isolated from bleeding cankers on broadleaf hosts.</title>
        <authorList>
            <person name="Brady C."/>
            <person name="Kaur S."/>
            <person name="Crampton B."/>
            <person name="Maddock D."/>
            <person name="Arnold D."/>
            <person name="Denman S."/>
        </authorList>
    </citation>
    <scope>NUCLEOTIDE SEQUENCE</scope>
    <source>
        <strain evidence="29">BAC 15a-03b</strain>
    </source>
</reference>
<dbReference type="Pfam" id="PF02378">
    <property type="entry name" value="PTS_EIIC"/>
    <property type="match status" value="1"/>
</dbReference>
<evidence type="ECO:0000256" key="6">
    <source>
        <dbReference type="ARBA" id="ARBA00022475"/>
    </source>
</evidence>
<dbReference type="InterPro" id="IPR001996">
    <property type="entry name" value="PTS_IIB_1"/>
</dbReference>
<dbReference type="Proteomes" id="UP001064262">
    <property type="component" value="Unassembled WGS sequence"/>
</dbReference>
<feature type="transmembrane region" description="Helical" evidence="25">
    <location>
        <begin position="247"/>
        <end position="269"/>
    </location>
</feature>
<evidence type="ECO:0000256" key="18">
    <source>
        <dbReference type="ARBA" id="ARBA00037252"/>
    </source>
</evidence>
<feature type="transmembrane region" description="Helical" evidence="25">
    <location>
        <begin position="217"/>
        <end position="235"/>
    </location>
</feature>
<dbReference type="NCBIfam" id="TIGR00830">
    <property type="entry name" value="PTBA"/>
    <property type="match status" value="1"/>
</dbReference>
<dbReference type="Pfam" id="PF00367">
    <property type="entry name" value="PTS_EIIB"/>
    <property type="match status" value="1"/>
</dbReference>
<dbReference type="PROSITE" id="PS51093">
    <property type="entry name" value="PTS_EIIA_TYPE_1"/>
    <property type="match status" value="1"/>
</dbReference>
<evidence type="ECO:0000313" key="29">
    <source>
        <dbReference type="EMBL" id="MCU5780343.1"/>
    </source>
</evidence>
<keyword evidence="16 25" id="KW-0472">Membrane</keyword>
<dbReference type="PROSITE" id="PS51098">
    <property type="entry name" value="PTS_EIIB_TYPE_1"/>
    <property type="match status" value="1"/>
</dbReference>
<accession>A0A9J6Q267</accession>
<dbReference type="InterPro" id="IPR013013">
    <property type="entry name" value="PTS_EIIC_1"/>
</dbReference>
<evidence type="ECO:0000256" key="9">
    <source>
        <dbReference type="ARBA" id="ARBA00022597"/>
    </source>
</evidence>
<dbReference type="InterPro" id="IPR036878">
    <property type="entry name" value="Glu_permease_IIB"/>
</dbReference>
<evidence type="ECO:0000256" key="10">
    <source>
        <dbReference type="ARBA" id="ARBA00022679"/>
    </source>
</evidence>
<dbReference type="PROSITE" id="PS51103">
    <property type="entry name" value="PTS_EIIC_TYPE_1"/>
    <property type="match status" value="1"/>
</dbReference>
<evidence type="ECO:0000256" key="5">
    <source>
        <dbReference type="ARBA" id="ARBA00022448"/>
    </source>
</evidence>
<dbReference type="SUPFAM" id="SSF55604">
    <property type="entry name" value="Glucose permease domain IIB"/>
    <property type="match status" value="1"/>
</dbReference>
<dbReference type="NCBIfam" id="TIGR01995">
    <property type="entry name" value="PTS-II-ABC-beta"/>
    <property type="match status" value="1"/>
</dbReference>
<dbReference type="InterPro" id="IPR003352">
    <property type="entry name" value="PTS_EIIC"/>
</dbReference>
<dbReference type="EC" id="2.7.1.199" evidence="3"/>
<evidence type="ECO:0000256" key="14">
    <source>
        <dbReference type="ARBA" id="ARBA00022833"/>
    </source>
</evidence>
<dbReference type="InterPro" id="IPR050558">
    <property type="entry name" value="PTS_Sugar-Specific_Components"/>
</dbReference>
<keyword evidence="7" id="KW-0997">Cell inner membrane</keyword>
<dbReference type="FunFam" id="2.70.70.10:FF:000001">
    <property type="entry name" value="PTS system glucose-specific IIA component"/>
    <property type="match status" value="1"/>
</dbReference>
<evidence type="ECO:0000256" key="1">
    <source>
        <dbReference type="ARBA" id="ARBA00001947"/>
    </source>
</evidence>
<dbReference type="GO" id="GO:0009401">
    <property type="term" value="P:phosphoenolpyruvate-dependent sugar phosphotransferase system"/>
    <property type="evidence" value="ECO:0007669"/>
    <property type="project" value="UniProtKB-KW"/>
</dbReference>
<evidence type="ECO:0000259" key="27">
    <source>
        <dbReference type="PROSITE" id="PS51098"/>
    </source>
</evidence>
<feature type="transmembrane region" description="Helical" evidence="25">
    <location>
        <begin position="423"/>
        <end position="447"/>
    </location>
</feature>
<evidence type="ECO:0000256" key="24">
    <source>
        <dbReference type="PROSITE-ProRule" id="PRU00421"/>
    </source>
</evidence>
<feature type="domain" description="PTS EIIA type-1" evidence="26">
    <location>
        <begin position="514"/>
        <end position="618"/>
    </location>
</feature>
<evidence type="ECO:0000256" key="4">
    <source>
        <dbReference type="ARBA" id="ARBA00021468"/>
    </source>
</evidence>
<keyword evidence="14" id="KW-0862">Zinc</keyword>
<dbReference type="InterPro" id="IPR011297">
    <property type="entry name" value="PTS_IIABC_b_glu"/>
</dbReference>
<keyword evidence="15 25" id="KW-1133">Transmembrane helix</keyword>
<evidence type="ECO:0000256" key="2">
    <source>
        <dbReference type="ARBA" id="ARBA00004651"/>
    </source>
</evidence>
<evidence type="ECO:0000313" key="30">
    <source>
        <dbReference type="Proteomes" id="UP001064262"/>
    </source>
</evidence>
<dbReference type="Gene3D" id="3.30.1360.60">
    <property type="entry name" value="Glucose permease domain IIB"/>
    <property type="match status" value="1"/>
</dbReference>
<evidence type="ECO:0000256" key="25">
    <source>
        <dbReference type="SAM" id="Phobius"/>
    </source>
</evidence>
<evidence type="ECO:0000256" key="16">
    <source>
        <dbReference type="ARBA" id="ARBA00023136"/>
    </source>
</evidence>
<dbReference type="Pfam" id="PF00358">
    <property type="entry name" value="PTS_EIIA_1"/>
    <property type="match status" value="1"/>
</dbReference>
<keyword evidence="13" id="KW-0418">Kinase</keyword>
<evidence type="ECO:0000256" key="20">
    <source>
        <dbReference type="ARBA" id="ARBA00042296"/>
    </source>
</evidence>
<comment type="function">
    <text evidence="18">The phosphoenolpyruvate-dependent sugar phosphotransferase system (sugar PTS), a major carbohydrate active transport system, catalyzes the phosphorylation of incoming sugar substrates concomitantly with their translocation across the cell membrane. The enzyme II complex composed of PtsG and Crr is involved in glucose transport.</text>
</comment>
<keyword evidence="8" id="KW-0597">Phosphoprotein</keyword>
<dbReference type="InterPro" id="IPR011055">
    <property type="entry name" value="Dup_hybrid_motif"/>
</dbReference>
<feature type="domain" description="PTS EIIC type-1" evidence="28">
    <location>
        <begin position="108"/>
        <end position="461"/>
    </location>
</feature>
<dbReference type="Gene3D" id="2.70.70.10">
    <property type="entry name" value="Glucose Permease (Domain IIA)"/>
    <property type="match status" value="1"/>
</dbReference>
<dbReference type="RefSeq" id="WP_267144501.1">
    <property type="nucleotide sequence ID" value="NZ_JAODIL010000081.1"/>
</dbReference>
<keyword evidence="6" id="KW-1003">Cell membrane</keyword>
<dbReference type="GO" id="GO:0015771">
    <property type="term" value="P:trehalose transport"/>
    <property type="evidence" value="ECO:0007669"/>
    <property type="project" value="TreeGrafter"/>
</dbReference>
<dbReference type="EMBL" id="JAODIM010000043">
    <property type="protein sequence ID" value="MCU5780343.1"/>
    <property type="molecule type" value="Genomic_DNA"/>
</dbReference>
<name>A0A9J6Q267_9GAMM</name>
<evidence type="ECO:0000256" key="8">
    <source>
        <dbReference type="ARBA" id="ARBA00022553"/>
    </source>
</evidence>
<dbReference type="FunFam" id="3.30.1360.60:FF:000001">
    <property type="entry name" value="PTS system glucose-specific IIBC component PtsG"/>
    <property type="match status" value="1"/>
</dbReference>
<dbReference type="GO" id="GO:0090589">
    <property type="term" value="F:protein-phosphocysteine-trehalose phosphotransferase system transporter activity"/>
    <property type="evidence" value="ECO:0007669"/>
    <property type="project" value="TreeGrafter"/>
</dbReference>
<dbReference type="PROSITE" id="PS01035">
    <property type="entry name" value="PTS_EIIB_TYPE_1_CYS"/>
    <property type="match status" value="1"/>
</dbReference>
<gene>
    <name evidence="29" type="ORF">N5923_22875</name>
</gene>
<keyword evidence="12 25" id="KW-0812">Transmembrane</keyword>
<dbReference type="GO" id="GO:0008982">
    <property type="term" value="F:protein-N(PI)-phosphohistidine-sugar phosphotransferase activity"/>
    <property type="evidence" value="ECO:0007669"/>
    <property type="project" value="InterPro"/>
</dbReference>
<proteinExistence type="predicted"/>
<comment type="subcellular location">
    <subcellularLocation>
        <location evidence="2">Cell membrane</location>
        <topology evidence="2">Multi-pass membrane protein</topology>
    </subcellularLocation>
</comment>
<evidence type="ECO:0000256" key="19">
    <source>
        <dbReference type="ARBA" id="ARBA00039163"/>
    </source>
</evidence>
<dbReference type="SUPFAM" id="SSF51261">
    <property type="entry name" value="Duplicated hybrid motif"/>
    <property type="match status" value="1"/>
</dbReference>
<feature type="domain" description="PTS EIIB type-1" evidence="27">
    <location>
        <begin position="4"/>
        <end position="86"/>
    </location>
</feature>
<evidence type="ECO:0000256" key="21">
    <source>
        <dbReference type="ARBA" id="ARBA00042526"/>
    </source>
</evidence>
<dbReference type="InterPro" id="IPR001127">
    <property type="entry name" value="PTS_EIIA_1_perm"/>
</dbReference>
<dbReference type="InterPro" id="IPR018113">
    <property type="entry name" value="PTrfase_EIIB_Cys"/>
</dbReference>
<keyword evidence="11" id="KW-0598">Phosphotransferase system</keyword>
<comment type="cofactor">
    <cofactor evidence="1">
        <name>Zn(2+)</name>
        <dbReference type="ChEBI" id="CHEBI:29105"/>
    </cofactor>
</comment>
<evidence type="ECO:0000256" key="17">
    <source>
        <dbReference type="ARBA" id="ARBA00032303"/>
    </source>
</evidence>
<feature type="transmembrane region" description="Helical" evidence="25">
    <location>
        <begin position="105"/>
        <end position="127"/>
    </location>
</feature>
<feature type="transmembrane region" description="Helical" evidence="25">
    <location>
        <begin position="178"/>
        <end position="197"/>
    </location>
</feature>
<evidence type="ECO:0000259" key="28">
    <source>
        <dbReference type="PROSITE" id="PS51103"/>
    </source>
</evidence>
<evidence type="ECO:0000256" key="22">
    <source>
        <dbReference type="ARBA" id="ARBA00042873"/>
    </source>
</evidence>
<dbReference type="GO" id="GO:0005886">
    <property type="term" value="C:plasma membrane"/>
    <property type="evidence" value="ECO:0007669"/>
    <property type="project" value="UniProtKB-SubCell"/>
</dbReference>
<evidence type="ECO:0000256" key="11">
    <source>
        <dbReference type="ARBA" id="ARBA00022683"/>
    </source>
</evidence>
<comment type="caution">
    <text evidence="29">The sequence shown here is derived from an EMBL/GenBank/DDBJ whole genome shotgun (WGS) entry which is preliminary data.</text>
</comment>
<dbReference type="PANTHER" id="PTHR30175:SF1">
    <property type="entry name" value="PTS SYSTEM ARBUTIN-, CELLOBIOSE-, AND SALICIN-SPECIFIC EIIBC COMPONENT-RELATED"/>
    <property type="match status" value="1"/>
</dbReference>